<name>A0A4R7SXU4_9ACTN</name>
<gene>
    <name evidence="2" type="ORF">EV138_6309</name>
</gene>
<evidence type="ECO:0000313" key="2">
    <source>
        <dbReference type="EMBL" id="TDU83845.1"/>
    </source>
</evidence>
<proteinExistence type="predicted"/>
<feature type="transmembrane region" description="Helical" evidence="1">
    <location>
        <begin position="45"/>
        <end position="65"/>
    </location>
</feature>
<organism evidence="2 3">
    <name type="scientific">Kribbella voronezhensis</name>
    <dbReference type="NCBI Taxonomy" id="2512212"/>
    <lineage>
        <taxon>Bacteria</taxon>
        <taxon>Bacillati</taxon>
        <taxon>Actinomycetota</taxon>
        <taxon>Actinomycetes</taxon>
        <taxon>Propionibacteriales</taxon>
        <taxon>Kribbellaceae</taxon>
        <taxon>Kribbella</taxon>
    </lineage>
</organism>
<keyword evidence="1" id="KW-0812">Transmembrane</keyword>
<dbReference type="EMBL" id="SOCE01000002">
    <property type="protein sequence ID" value="TDU83845.1"/>
    <property type="molecule type" value="Genomic_DNA"/>
</dbReference>
<dbReference type="AlphaFoldDB" id="A0A4R7SXU4"/>
<reference evidence="2 3" key="1">
    <citation type="submission" date="2019-03" db="EMBL/GenBank/DDBJ databases">
        <title>Genomic Encyclopedia of Type Strains, Phase III (KMG-III): the genomes of soil and plant-associated and newly described type strains.</title>
        <authorList>
            <person name="Whitman W."/>
        </authorList>
    </citation>
    <scope>NUCLEOTIDE SEQUENCE [LARGE SCALE GENOMIC DNA]</scope>
    <source>
        <strain evidence="2 3">VKM Ac-2575</strain>
    </source>
</reference>
<comment type="caution">
    <text evidence="2">The sequence shown here is derived from an EMBL/GenBank/DDBJ whole genome shotgun (WGS) entry which is preliminary data.</text>
</comment>
<feature type="transmembrane region" description="Helical" evidence="1">
    <location>
        <begin position="71"/>
        <end position="89"/>
    </location>
</feature>
<keyword evidence="1" id="KW-1133">Transmembrane helix</keyword>
<dbReference type="Pfam" id="PF19870">
    <property type="entry name" value="DUF6343"/>
    <property type="match status" value="1"/>
</dbReference>
<protein>
    <submittedName>
        <fullName evidence="2">Uncharacterized protein</fullName>
    </submittedName>
</protein>
<keyword evidence="1" id="KW-0472">Membrane</keyword>
<accession>A0A4R7SXU4</accession>
<evidence type="ECO:0000256" key="1">
    <source>
        <dbReference type="SAM" id="Phobius"/>
    </source>
</evidence>
<evidence type="ECO:0000313" key="3">
    <source>
        <dbReference type="Proteomes" id="UP000295151"/>
    </source>
</evidence>
<dbReference type="InterPro" id="IPR045924">
    <property type="entry name" value="DUF6343"/>
</dbReference>
<sequence length="99" mass="10511">MAGRKPRARGGAPPGYRMRHDERWAAVTNQYGVPPPPRSALTLRLILATFGLLVCAAAAIVFALLDLPLPLILVAALLAVVAAVDLVVITRRKLHGEPG</sequence>
<dbReference type="Proteomes" id="UP000295151">
    <property type="component" value="Unassembled WGS sequence"/>
</dbReference>
<keyword evidence="3" id="KW-1185">Reference proteome</keyword>